<reference evidence="1 2" key="1">
    <citation type="submission" date="2007-09" db="EMBL/GenBank/DDBJ databases">
        <title>Draft genome sequence of Peptostreptococcus micros (ATCC 33270).</title>
        <authorList>
            <person name="Sudarsanam P."/>
            <person name="Ley R."/>
            <person name="Guruge J."/>
            <person name="Turnbaugh P.J."/>
            <person name="Mahowald M."/>
            <person name="Liep D."/>
            <person name="Gordon J."/>
        </authorList>
    </citation>
    <scope>NUCLEOTIDE SEQUENCE [LARGE SCALE GENOMIC DNA]</scope>
    <source>
        <strain evidence="1 2">ATCC 33270</strain>
    </source>
</reference>
<dbReference type="GeneID" id="93384414"/>
<dbReference type="NCBIfam" id="TIGR04197">
    <property type="entry name" value="T7SS_SACOL2603"/>
    <property type="match status" value="1"/>
</dbReference>
<sequence length="95" mass="10892">MFGVIQLHNTLFLNHISALKSINSEFSSANTKFYDYKSNSVVLDLYKEHFSELSVLISSYSSFLEKDIELIRKSGEKIFNLDSDIGNKFNQSTDE</sequence>
<comment type="caution">
    <text evidence="1">The sequence shown here is derived from an EMBL/GenBank/DDBJ whole genome shotgun (WGS) entry which is preliminary data.</text>
</comment>
<gene>
    <name evidence="1" type="ORF">PEPMIC_00305</name>
</gene>
<evidence type="ECO:0008006" key="3">
    <source>
        <dbReference type="Google" id="ProtNLM"/>
    </source>
</evidence>
<name>A8SJH1_9FIRM</name>
<dbReference type="eggNOG" id="ENOG502ZM7F">
    <property type="taxonomic scope" value="Bacteria"/>
</dbReference>
<dbReference type="InterPro" id="IPR021477">
    <property type="entry name" value="TVIIS_effector_SACOL2603_fam"/>
</dbReference>
<organism evidence="1 2">
    <name type="scientific">Parvimonas micra ATCC 33270</name>
    <dbReference type="NCBI Taxonomy" id="411465"/>
    <lineage>
        <taxon>Bacteria</taxon>
        <taxon>Bacillati</taxon>
        <taxon>Bacillota</taxon>
        <taxon>Tissierellia</taxon>
        <taxon>Tissierellales</taxon>
        <taxon>Peptoniphilaceae</taxon>
        <taxon>Parvimonas</taxon>
    </lineage>
</organism>
<evidence type="ECO:0000313" key="1">
    <source>
        <dbReference type="EMBL" id="EDP24456.1"/>
    </source>
</evidence>
<accession>A8SJH1</accession>
<dbReference type="Proteomes" id="UP000003162">
    <property type="component" value="Unassembled WGS sequence"/>
</dbReference>
<proteinExistence type="predicted"/>
<dbReference type="HOGENOM" id="CLU_2398284_0_0_9"/>
<dbReference type="AlphaFoldDB" id="A8SJH1"/>
<evidence type="ECO:0000313" key="2">
    <source>
        <dbReference type="Proteomes" id="UP000003162"/>
    </source>
</evidence>
<dbReference type="RefSeq" id="WP_004832136.1">
    <property type="nucleotide sequence ID" value="NZ_DS483516.1"/>
</dbReference>
<protein>
    <recommendedName>
        <fullName evidence="3">LXG domain-containing protein</fullName>
    </recommendedName>
</protein>
<reference evidence="1 2" key="2">
    <citation type="submission" date="2007-09" db="EMBL/GenBank/DDBJ databases">
        <authorList>
            <person name="Fulton L."/>
            <person name="Clifton S."/>
            <person name="Fulton B."/>
            <person name="Xu J."/>
            <person name="Minx P."/>
            <person name="Pepin K.H."/>
            <person name="Johnson M."/>
            <person name="Thiruvilangam P."/>
            <person name="Bhonagiri V."/>
            <person name="Nash W.E."/>
            <person name="Mardis E.R."/>
            <person name="Wilson R.K."/>
        </authorList>
    </citation>
    <scope>NUCLEOTIDE SEQUENCE [LARGE SCALE GENOMIC DNA]</scope>
    <source>
        <strain evidence="1 2">ATCC 33270</strain>
    </source>
</reference>
<dbReference type="EMBL" id="ABEE02000015">
    <property type="protein sequence ID" value="EDP24456.1"/>
    <property type="molecule type" value="Genomic_DNA"/>
</dbReference>